<feature type="domain" description="TonB-dependent transporter Oar-like beta-barrel" evidence="8">
    <location>
        <begin position="238"/>
        <end position="311"/>
    </location>
</feature>
<evidence type="ECO:0000313" key="10">
    <source>
        <dbReference type="Proteomes" id="UP000478546"/>
    </source>
</evidence>
<name>A0A6B2H497_9BACT</name>
<dbReference type="InterPro" id="IPR057601">
    <property type="entry name" value="Oar-like_b-barrel"/>
</dbReference>
<keyword evidence="4" id="KW-0812">Transmembrane</keyword>
<dbReference type="SUPFAM" id="SSF56935">
    <property type="entry name" value="Porins"/>
    <property type="match status" value="1"/>
</dbReference>
<dbReference type="SUPFAM" id="SSF49464">
    <property type="entry name" value="Carboxypeptidase regulatory domain-like"/>
    <property type="match status" value="1"/>
</dbReference>
<dbReference type="Gene3D" id="2.40.170.20">
    <property type="entry name" value="TonB-dependent receptor, beta-barrel domain"/>
    <property type="match status" value="1"/>
</dbReference>
<sequence length="1090" mass="120521">MKHFYSTLCLMLALVLTVQLSWAQGSTTSAMNGRITDESGMALPGATVVAVHTPTNTQYVASTNADGRYNFQNMRVGGPYTIKTSYVGYQEQRLGNIQLKLGQNLSLDLKLKSSDVSLSEVEVVSQRNSVINADRTGAATNVAREQIEKLPTLSRSIQDFTRLTPQANGNSFAGRNSGYNNTTIDGALFNNSFGLQSNVGSQTSAQPISLDAIEQIQVNLAPYDVRQGGFTGAGINAITRSGTNDFSGSVYWFGRDERLVGRNVGDTEMPKQAFTLSQRGARIGGPILKDKVFFFANYEQERVSSPGSSFIASRPGLTGSNVSAADAAQLEELSKFLKDKFNYDAGPFENYNMDTWNNKINTKIDWNINKNHTFSFKYNYLKSWKDIPASNSGAPSNNRQPSATGLPFKSSAYVINNNLNSFIAELNSRFGDKFANNFIAGFTAFRDFRESRGGIFPLVDIENGNGATLTSFGYEPFSANNILNSDVYQLSNNFSIFAGKHIITLGTSNEAYKFTNGFAPNYFGRYRYKTLQDFYDDVNTGTSKASEYQLQYSAQPGGFPFAVIKAMQVGLYAQDEWSATNNLKLTFGLRADMPIFNTDLLRNEQVEGLTFRDGEKIDVSKMPDTKVLWSPRFGFNWDVKGDQTTQVRGGTGIFTGRVPFVWISNQASNNGVLFGSFTEKNPTNRPFTSDVTAYIPADAAAASRYNLAVTAEDFKFPQVFRSNFAVDHQLPFGVVGTLEGIYTRDVNAVYHQNVNLPNSTREANGADNRPIFYKTDATTGDIVFDAKGNPIAVNKIYSSNPDITDAIVMENTNKGYSYTLTGQLQKSFANGFYGSIAYTYTDARSVNDGGSIAQSIWRDRQISGDPNANVLGYSNYLTRHRAIMALSYRKEYLGKLGTSISTFFEIASGSPFSYTYSGDINGDGQTSNDLIYIPRDASEINLVPSDATDTRDAGTMWSQLDAYISQDEYLNSRRGQYAERNGATTPYTTRMDVRLLQDIFANVGGKKNTLQLSFDIFNFGNMLNKDWGIVQSVNRATLLNYMGYEANGTPKVTFPYLNSAKATPLSESFRDNTSEISRWRAQIGIRYIFN</sequence>
<dbReference type="Pfam" id="PF13620">
    <property type="entry name" value="CarboxypepD_reg"/>
    <property type="match status" value="1"/>
</dbReference>
<accession>A0A6B2H497</accession>
<dbReference type="GO" id="GO:0044718">
    <property type="term" value="P:siderophore transmembrane transport"/>
    <property type="evidence" value="ECO:0007669"/>
    <property type="project" value="TreeGrafter"/>
</dbReference>
<keyword evidence="5" id="KW-0472">Membrane</keyword>
<evidence type="ECO:0000259" key="8">
    <source>
        <dbReference type="Pfam" id="PF25183"/>
    </source>
</evidence>
<keyword evidence="6" id="KW-0998">Cell outer membrane</keyword>
<keyword evidence="2" id="KW-0813">Transport</keyword>
<evidence type="ECO:0000256" key="6">
    <source>
        <dbReference type="ARBA" id="ARBA00023237"/>
    </source>
</evidence>
<dbReference type="AlphaFoldDB" id="A0A6B2H497"/>
<comment type="caution">
    <text evidence="9">The sequence shown here is derived from an EMBL/GenBank/DDBJ whole genome shotgun (WGS) entry which is preliminary data.</text>
</comment>
<dbReference type="Pfam" id="PF25183">
    <property type="entry name" value="OMP_b-brl_4"/>
    <property type="match status" value="2"/>
</dbReference>
<keyword evidence="9" id="KW-0675">Receptor</keyword>
<protein>
    <submittedName>
        <fullName evidence="9">TonB-dependent receptor</fullName>
    </submittedName>
</protein>
<feature type="domain" description="TonB-dependent transporter Oar-like beta-barrel" evidence="8">
    <location>
        <begin position="354"/>
        <end position="1024"/>
    </location>
</feature>
<evidence type="ECO:0000256" key="1">
    <source>
        <dbReference type="ARBA" id="ARBA00004571"/>
    </source>
</evidence>
<dbReference type="EMBL" id="JAAEAA010000004">
    <property type="protein sequence ID" value="NDK55137.1"/>
    <property type="molecule type" value="Genomic_DNA"/>
</dbReference>
<dbReference type="PANTHER" id="PTHR30069:SF46">
    <property type="entry name" value="OAR PROTEIN"/>
    <property type="match status" value="1"/>
</dbReference>
<keyword evidence="7" id="KW-0732">Signal</keyword>
<evidence type="ECO:0000313" key="9">
    <source>
        <dbReference type="EMBL" id="NDK55137.1"/>
    </source>
</evidence>
<comment type="subcellular location">
    <subcellularLocation>
        <location evidence="1">Cell outer membrane</location>
        <topology evidence="1">Multi-pass membrane protein</topology>
    </subcellularLocation>
</comment>
<dbReference type="InterPro" id="IPR036942">
    <property type="entry name" value="Beta-barrel_TonB_sf"/>
</dbReference>
<dbReference type="Gene3D" id="2.60.40.1120">
    <property type="entry name" value="Carboxypeptidase-like, regulatory domain"/>
    <property type="match status" value="1"/>
</dbReference>
<dbReference type="InterPro" id="IPR008969">
    <property type="entry name" value="CarboxyPept-like_regulatory"/>
</dbReference>
<evidence type="ECO:0000256" key="2">
    <source>
        <dbReference type="ARBA" id="ARBA00022448"/>
    </source>
</evidence>
<evidence type="ECO:0000256" key="4">
    <source>
        <dbReference type="ARBA" id="ARBA00022692"/>
    </source>
</evidence>
<dbReference type="InterPro" id="IPR039426">
    <property type="entry name" value="TonB-dep_rcpt-like"/>
</dbReference>
<evidence type="ECO:0000256" key="5">
    <source>
        <dbReference type="ARBA" id="ARBA00023136"/>
    </source>
</evidence>
<dbReference type="GO" id="GO:0009279">
    <property type="term" value="C:cell outer membrane"/>
    <property type="evidence" value="ECO:0007669"/>
    <property type="project" value="UniProtKB-SubCell"/>
</dbReference>
<gene>
    <name evidence="9" type="ORF">GWO68_04320</name>
</gene>
<feature type="chain" id="PRO_5025527117" evidence="7">
    <location>
        <begin position="24"/>
        <end position="1090"/>
    </location>
</feature>
<evidence type="ECO:0000256" key="3">
    <source>
        <dbReference type="ARBA" id="ARBA00022452"/>
    </source>
</evidence>
<organism evidence="9 10">
    <name type="scientific">Pontibacter fetidus</name>
    <dbReference type="NCBI Taxonomy" id="2700082"/>
    <lineage>
        <taxon>Bacteria</taxon>
        <taxon>Pseudomonadati</taxon>
        <taxon>Bacteroidota</taxon>
        <taxon>Cytophagia</taxon>
        <taxon>Cytophagales</taxon>
        <taxon>Hymenobacteraceae</taxon>
        <taxon>Pontibacter</taxon>
    </lineage>
</organism>
<proteinExistence type="predicted"/>
<dbReference type="Proteomes" id="UP000478546">
    <property type="component" value="Unassembled WGS sequence"/>
</dbReference>
<reference evidence="9 10" key="1">
    <citation type="submission" date="2020-01" db="EMBL/GenBank/DDBJ databases">
        <authorList>
            <person name="Kim M.K."/>
        </authorList>
    </citation>
    <scope>NUCLEOTIDE SEQUENCE [LARGE SCALE GENOMIC DNA]</scope>
    <source>
        <strain evidence="9 10">BT213</strain>
    </source>
</reference>
<dbReference type="RefSeq" id="WP_162345193.1">
    <property type="nucleotide sequence ID" value="NZ_JAAEAA010000004.1"/>
</dbReference>
<dbReference type="GO" id="GO:0015344">
    <property type="term" value="F:siderophore uptake transmembrane transporter activity"/>
    <property type="evidence" value="ECO:0007669"/>
    <property type="project" value="TreeGrafter"/>
</dbReference>
<feature type="signal peptide" evidence="7">
    <location>
        <begin position="1"/>
        <end position="23"/>
    </location>
</feature>
<keyword evidence="3" id="KW-1134">Transmembrane beta strand</keyword>
<keyword evidence="10" id="KW-1185">Reference proteome</keyword>
<evidence type="ECO:0000256" key="7">
    <source>
        <dbReference type="SAM" id="SignalP"/>
    </source>
</evidence>
<dbReference type="PANTHER" id="PTHR30069">
    <property type="entry name" value="TONB-DEPENDENT OUTER MEMBRANE RECEPTOR"/>
    <property type="match status" value="1"/>
</dbReference>